<dbReference type="GO" id="GO:0005832">
    <property type="term" value="C:chaperonin-containing T-complex"/>
    <property type="evidence" value="ECO:0007669"/>
    <property type="project" value="InterPro"/>
</dbReference>
<comment type="similarity">
    <text evidence="2 8">Belongs to the TCP-1 chaperonin family.</text>
</comment>
<dbReference type="EMBL" id="VWRR01000001">
    <property type="protein sequence ID" value="KAF6005274.1"/>
    <property type="molecule type" value="Genomic_DNA"/>
</dbReference>
<evidence type="ECO:0000256" key="5">
    <source>
        <dbReference type="ARBA" id="ARBA00022840"/>
    </source>
</evidence>
<gene>
    <name evidence="9" type="primary">CCT2</name>
    <name evidence="9" type="ORF">F1559_003811</name>
</gene>
<keyword evidence="10" id="KW-1185">Reference proteome</keyword>
<dbReference type="PRINTS" id="PR00304">
    <property type="entry name" value="TCOMPLEXTCP1"/>
</dbReference>
<dbReference type="InterPro" id="IPR053374">
    <property type="entry name" value="TCP-1_chaperonin"/>
</dbReference>
<dbReference type="CDD" id="cd03336">
    <property type="entry name" value="TCP1_beta"/>
    <property type="match status" value="1"/>
</dbReference>
<accession>A0A7J7IRU8</accession>
<evidence type="ECO:0000256" key="1">
    <source>
        <dbReference type="ARBA" id="ARBA00004496"/>
    </source>
</evidence>
<dbReference type="GO" id="GO:0051082">
    <property type="term" value="F:unfolded protein binding"/>
    <property type="evidence" value="ECO:0007669"/>
    <property type="project" value="InterPro"/>
</dbReference>
<dbReference type="GO" id="GO:0016887">
    <property type="term" value="F:ATP hydrolysis activity"/>
    <property type="evidence" value="ECO:0007669"/>
    <property type="project" value="InterPro"/>
</dbReference>
<evidence type="ECO:0000313" key="10">
    <source>
        <dbReference type="Proteomes" id="UP000530660"/>
    </source>
</evidence>
<dbReference type="Proteomes" id="UP000530660">
    <property type="component" value="Unassembled WGS sequence"/>
</dbReference>
<dbReference type="PROSITE" id="PS00995">
    <property type="entry name" value="TCP1_3"/>
    <property type="match status" value="1"/>
</dbReference>
<keyword evidence="5 8" id="KW-0067">ATP-binding</keyword>
<keyword evidence="3" id="KW-0963">Cytoplasm</keyword>
<dbReference type="InterPro" id="IPR027409">
    <property type="entry name" value="GroEL-like_apical_dom_sf"/>
</dbReference>
<organism evidence="9 10">
    <name type="scientific">Cyanidiococcus yangmingshanensis</name>
    <dbReference type="NCBI Taxonomy" id="2690220"/>
    <lineage>
        <taxon>Eukaryota</taxon>
        <taxon>Rhodophyta</taxon>
        <taxon>Bangiophyceae</taxon>
        <taxon>Cyanidiales</taxon>
        <taxon>Cyanidiaceae</taxon>
        <taxon>Cyanidiococcus</taxon>
    </lineage>
</organism>
<dbReference type="FunFam" id="1.10.560.10:FF:000017">
    <property type="entry name" value="T-complex protein 1 subunit eta"/>
    <property type="match status" value="1"/>
</dbReference>
<protein>
    <recommendedName>
        <fullName evidence="7">CCT-beta</fullName>
    </recommendedName>
</protein>
<evidence type="ECO:0000313" key="9">
    <source>
        <dbReference type="EMBL" id="KAF6005274.1"/>
    </source>
</evidence>
<dbReference type="InterPro" id="IPR027410">
    <property type="entry name" value="TCP-1-like_intermed_sf"/>
</dbReference>
<dbReference type="OrthoDB" id="10248520at2759"/>
<dbReference type="InterPro" id="IPR002423">
    <property type="entry name" value="Cpn60/GroEL/TCP-1"/>
</dbReference>
<dbReference type="GO" id="GO:0005524">
    <property type="term" value="F:ATP binding"/>
    <property type="evidence" value="ECO:0007669"/>
    <property type="project" value="UniProtKB-KW"/>
</dbReference>
<dbReference type="Gene3D" id="3.50.7.10">
    <property type="entry name" value="GroEL"/>
    <property type="match status" value="1"/>
</dbReference>
<dbReference type="NCBIfam" id="TIGR02341">
    <property type="entry name" value="chap_CCT_beta"/>
    <property type="match status" value="1"/>
</dbReference>
<sequence length="537" mass="57574">MNQIKVSPTGLQKVLRSSSSEEKGENARLSLLTGALAITDLLKTTLGPRGMDKILLSPSGELNVTNDGATILKAVHVDNPAVKILVDIALVQDDEVGDGTTSVCCLAGELLREAEQLLERHMHPQLIVAGYRAAAREALVALEQSATSLPAAETAAGYDALLNVARTALSSKVLSQCREHFAKIAVDAVLRLHGSTNLDHIKIIKKLGGTLADSFLADGFILEKRFGVGQKKRVENAKILIANTPMDTDKIKIYGARVRTDSITRVAEIEQAEQEKMMEKCRRILSYGCNVFVNRQLIYNRPEQFFTDHGINSIEHADFDGIERLALVTGGEIVSTFDSPGGVRLGECAVIEEIMIGDDPVLHFQACRANEACSVVIRGANQQILDEAERSLHDALCVLSQLAVEPRLVLGGGCAEALMANAVDAFAARMTGKSALAAEAFARALRNLPGIIADNAGFDATSIVAKLRAAHAQGDGSAGLDIQTGDIADMRKLGVVESFRLKAHMLGSATEAAEMILRVDDVIKAAPRKMDPAHPHM</sequence>
<dbReference type="NCBIfam" id="NF041083">
    <property type="entry name" value="thermosome_beta"/>
    <property type="match status" value="1"/>
</dbReference>
<dbReference type="InterPro" id="IPR012716">
    <property type="entry name" value="Chap_CCT_beta"/>
</dbReference>
<dbReference type="SUPFAM" id="SSF52029">
    <property type="entry name" value="GroEL apical domain-like"/>
    <property type="match status" value="1"/>
</dbReference>
<evidence type="ECO:0000256" key="7">
    <source>
        <dbReference type="ARBA" id="ARBA00033237"/>
    </source>
</evidence>
<dbReference type="InterPro" id="IPR002194">
    <property type="entry name" value="Chaperonin_TCP-1_CS"/>
</dbReference>
<keyword evidence="4 8" id="KW-0547">Nucleotide-binding</keyword>
<dbReference type="FunFam" id="3.50.7.10:FF:000002">
    <property type="entry name" value="T-complex protein 1 subunit beta"/>
    <property type="match status" value="1"/>
</dbReference>
<dbReference type="PANTHER" id="PTHR11353">
    <property type="entry name" value="CHAPERONIN"/>
    <property type="match status" value="1"/>
</dbReference>
<dbReference type="SUPFAM" id="SSF48592">
    <property type="entry name" value="GroEL equatorial domain-like"/>
    <property type="match status" value="1"/>
</dbReference>
<dbReference type="PROSITE" id="PS00751">
    <property type="entry name" value="TCP1_2"/>
    <property type="match status" value="1"/>
</dbReference>
<dbReference type="InterPro" id="IPR017998">
    <property type="entry name" value="Chaperone_TCP-1"/>
</dbReference>
<dbReference type="Pfam" id="PF00118">
    <property type="entry name" value="Cpn60_TCP1"/>
    <property type="match status" value="1"/>
</dbReference>
<comment type="subcellular location">
    <subcellularLocation>
        <location evidence="1">Cytoplasm</location>
    </subcellularLocation>
</comment>
<dbReference type="GO" id="GO:0140662">
    <property type="term" value="F:ATP-dependent protein folding chaperone"/>
    <property type="evidence" value="ECO:0007669"/>
    <property type="project" value="InterPro"/>
</dbReference>
<dbReference type="AlphaFoldDB" id="A0A7J7IRU8"/>
<dbReference type="PROSITE" id="PS00750">
    <property type="entry name" value="TCP1_1"/>
    <property type="match status" value="1"/>
</dbReference>
<proteinExistence type="inferred from homology"/>
<dbReference type="InterPro" id="IPR027413">
    <property type="entry name" value="GROEL-like_equatorial_sf"/>
</dbReference>
<name>A0A7J7IRU8_9RHOD</name>
<comment type="caution">
    <text evidence="9">The sequence shown here is derived from an EMBL/GenBank/DDBJ whole genome shotgun (WGS) entry which is preliminary data.</text>
</comment>
<evidence type="ECO:0000256" key="4">
    <source>
        <dbReference type="ARBA" id="ARBA00022741"/>
    </source>
</evidence>
<dbReference type="Gene3D" id="1.10.560.10">
    <property type="entry name" value="GroEL-like equatorial domain"/>
    <property type="match status" value="1"/>
</dbReference>
<reference evidence="9 10" key="1">
    <citation type="journal article" date="2020" name="J. Phycol.">
        <title>Comparative genome analysis reveals Cyanidiococcus gen. nov., a new extremophilic red algal genus sister to Cyanidioschyzon (Cyanidioschyzonaceae, Rhodophyta).</title>
        <authorList>
            <person name="Liu S.-L."/>
            <person name="Chiang Y.-R."/>
            <person name="Yoon H.S."/>
            <person name="Fu H.-Y."/>
        </authorList>
    </citation>
    <scope>NUCLEOTIDE SEQUENCE [LARGE SCALE GENOMIC DNA]</scope>
    <source>
        <strain evidence="9 10">THAL066</strain>
    </source>
</reference>
<evidence type="ECO:0000256" key="2">
    <source>
        <dbReference type="ARBA" id="ARBA00008020"/>
    </source>
</evidence>
<dbReference type="Gene3D" id="3.30.260.10">
    <property type="entry name" value="TCP-1-like chaperonin intermediate domain"/>
    <property type="match status" value="1"/>
</dbReference>
<dbReference type="SUPFAM" id="SSF54849">
    <property type="entry name" value="GroEL-intermediate domain like"/>
    <property type="match status" value="1"/>
</dbReference>
<evidence type="ECO:0000256" key="6">
    <source>
        <dbReference type="ARBA" id="ARBA00023186"/>
    </source>
</evidence>
<keyword evidence="6 8" id="KW-0143">Chaperone</keyword>
<evidence type="ECO:0000256" key="3">
    <source>
        <dbReference type="ARBA" id="ARBA00022490"/>
    </source>
</evidence>
<evidence type="ECO:0000256" key="8">
    <source>
        <dbReference type="RuleBase" id="RU004187"/>
    </source>
</evidence>